<dbReference type="Proteomes" id="UP000001401">
    <property type="component" value="Chromosome"/>
</dbReference>
<dbReference type="KEGG" id="bco:Bcell_3442"/>
<dbReference type="EMBL" id="CP002394">
    <property type="protein sequence ID" value="ADU31684.1"/>
    <property type="molecule type" value="Genomic_DNA"/>
</dbReference>
<sequence length="110" mass="12635">MHELLLASVNRIRKSIHMNELVDKAFINVCFICDEEQWIVRFNGQNIDIESVKDTVGDVIIEGDIESLRLLLQGEDFLISMKKRGELGVSGQLKDLLLLESLLYLSKNFR</sequence>
<dbReference type="OrthoDB" id="2891310at2"/>
<accession>E6TQQ9</accession>
<reference evidence="1" key="1">
    <citation type="submission" date="2010-12" db="EMBL/GenBank/DDBJ databases">
        <title>Complete sequence of Bacillus cellulosilyticus DSM 2522.</title>
        <authorList>
            <consortium name="US DOE Joint Genome Institute"/>
            <person name="Lucas S."/>
            <person name="Copeland A."/>
            <person name="Lapidus A."/>
            <person name="Cheng J.-F."/>
            <person name="Bruce D."/>
            <person name="Goodwin L."/>
            <person name="Pitluck S."/>
            <person name="Chertkov O."/>
            <person name="Detter J.C."/>
            <person name="Han C."/>
            <person name="Tapia R."/>
            <person name="Land M."/>
            <person name="Hauser L."/>
            <person name="Jeffries C."/>
            <person name="Kyrpides N."/>
            <person name="Ivanova N."/>
            <person name="Mikhailova N."/>
            <person name="Brumm P."/>
            <person name="Mead D."/>
            <person name="Woyke T."/>
        </authorList>
    </citation>
    <scope>NUCLEOTIDE SEQUENCE [LARGE SCALE GENOMIC DNA]</scope>
    <source>
        <strain evidence="1">DSM 2522</strain>
    </source>
</reference>
<dbReference type="HOGENOM" id="CLU_2165857_0_0_9"/>
<evidence type="ECO:0000313" key="2">
    <source>
        <dbReference type="Proteomes" id="UP000001401"/>
    </source>
</evidence>
<dbReference type="AlphaFoldDB" id="E6TQQ9"/>
<proteinExistence type="predicted"/>
<keyword evidence="2" id="KW-1185">Reference proteome</keyword>
<protein>
    <recommendedName>
        <fullName evidence="3">SCP2 domain-containing protein</fullName>
    </recommendedName>
</protein>
<gene>
    <name evidence="1" type="ordered locus">Bcell_3442</name>
</gene>
<evidence type="ECO:0008006" key="3">
    <source>
        <dbReference type="Google" id="ProtNLM"/>
    </source>
</evidence>
<name>E6TQQ9_EVAC2</name>
<organism evidence="1 2">
    <name type="scientific">Evansella cellulosilytica (strain ATCC 21833 / DSM 2522 / FERM P-1141 / JCM 9156 / N-4)</name>
    <name type="common">Bacillus cellulosilyticus</name>
    <dbReference type="NCBI Taxonomy" id="649639"/>
    <lineage>
        <taxon>Bacteria</taxon>
        <taxon>Bacillati</taxon>
        <taxon>Bacillota</taxon>
        <taxon>Bacilli</taxon>
        <taxon>Bacillales</taxon>
        <taxon>Bacillaceae</taxon>
        <taxon>Evansella</taxon>
    </lineage>
</organism>
<evidence type="ECO:0000313" key="1">
    <source>
        <dbReference type="EMBL" id="ADU31684.1"/>
    </source>
</evidence>